<reference evidence="2" key="1">
    <citation type="submission" date="2018-05" db="EMBL/GenBank/DDBJ databases">
        <title>Draft genome of Mucuna pruriens seed.</title>
        <authorList>
            <person name="Nnadi N.E."/>
            <person name="Vos R."/>
            <person name="Hasami M.H."/>
            <person name="Devisetty U.K."/>
            <person name="Aguiy J.C."/>
        </authorList>
    </citation>
    <scope>NUCLEOTIDE SEQUENCE [LARGE SCALE GENOMIC DNA]</scope>
    <source>
        <strain evidence="2">JCA_2017</strain>
    </source>
</reference>
<proteinExistence type="predicted"/>
<feature type="transmembrane region" description="Helical" evidence="1">
    <location>
        <begin position="145"/>
        <end position="171"/>
    </location>
</feature>
<comment type="caution">
    <text evidence="2">The sequence shown here is derived from an EMBL/GenBank/DDBJ whole genome shotgun (WGS) entry which is preliminary data.</text>
</comment>
<feature type="non-terminal residue" evidence="2">
    <location>
        <position position="178"/>
    </location>
</feature>
<sequence>MSLLVILSTSLKVIFSVLSRLIGALSWSLMATYVDNKYNLWIWHVVSHKVPQYIFRDSSAFGGIASSYFSESLMDTYGVGLLAHAIVVLVKEQPRFSTARKKNYLLLAPVITLFLEEPLELFLLSSKSLMSRLRELGMTFQMQCFSIFLIFCLLSLRVLSFGVLFVCLGFLCSGDSEW</sequence>
<evidence type="ECO:0000256" key="1">
    <source>
        <dbReference type="SAM" id="Phobius"/>
    </source>
</evidence>
<feature type="transmembrane region" description="Helical" evidence="1">
    <location>
        <begin position="104"/>
        <end position="124"/>
    </location>
</feature>
<organism evidence="2 3">
    <name type="scientific">Mucuna pruriens</name>
    <name type="common">Velvet bean</name>
    <name type="synonym">Dolichos pruriens</name>
    <dbReference type="NCBI Taxonomy" id="157652"/>
    <lineage>
        <taxon>Eukaryota</taxon>
        <taxon>Viridiplantae</taxon>
        <taxon>Streptophyta</taxon>
        <taxon>Embryophyta</taxon>
        <taxon>Tracheophyta</taxon>
        <taxon>Spermatophyta</taxon>
        <taxon>Magnoliopsida</taxon>
        <taxon>eudicotyledons</taxon>
        <taxon>Gunneridae</taxon>
        <taxon>Pentapetalae</taxon>
        <taxon>rosids</taxon>
        <taxon>fabids</taxon>
        <taxon>Fabales</taxon>
        <taxon>Fabaceae</taxon>
        <taxon>Papilionoideae</taxon>
        <taxon>50 kb inversion clade</taxon>
        <taxon>NPAAA clade</taxon>
        <taxon>indigoferoid/millettioid clade</taxon>
        <taxon>Phaseoleae</taxon>
        <taxon>Mucuna</taxon>
    </lineage>
</organism>
<keyword evidence="3" id="KW-1185">Reference proteome</keyword>
<dbReference type="STRING" id="157652.A0A371H8R7"/>
<dbReference type="Proteomes" id="UP000257109">
    <property type="component" value="Unassembled WGS sequence"/>
</dbReference>
<protein>
    <recommendedName>
        <fullName evidence="4">Folate-biopterin transporter 1, chloroplastic</fullName>
    </recommendedName>
</protein>
<gene>
    <name evidence="2" type="ORF">CR513_17783</name>
</gene>
<keyword evidence="1" id="KW-0812">Transmembrane</keyword>
<dbReference type="AlphaFoldDB" id="A0A371H8R7"/>
<evidence type="ECO:0000313" key="3">
    <source>
        <dbReference type="Proteomes" id="UP000257109"/>
    </source>
</evidence>
<accession>A0A371H8R7</accession>
<keyword evidence="1" id="KW-0472">Membrane</keyword>
<evidence type="ECO:0000313" key="2">
    <source>
        <dbReference type="EMBL" id="RDX99199.1"/>
    </source>
</evidence>
<evidence type="ECO:0008006" key="4">
    <source>
        <dbReference type="Google" id="ProtNLM"/>
    </source>
</evidence>
<dbReference type="EMBL" id="QJKJ01003281">
    <property type="protein sequence ID" value="RDX99199.1"/>
    <property type="molecule type" value="Genomic_DNA"/>
</dbReference>
<dbReference type="OrthoDB" id="264392at2759"/>
<keyword evidence="1" id="KW-1133">Transmembrane helix</keyword>
<name>A0A371H8R7_MUCPR</name>